<dbReference type="Gene3D" id="3.30.40.10">
    <property type="entry name" value="Zinc/RING finger domain, C3HC4 (zinc finger)"/>
    <property type="match status" value="1"/>
</dbReference>
<evidence type="ECO:0000313" key="7">
    <source>
        <dbReference type="Proteomes" id="UP000593567"/>
    </source>
</evidence>
<dbReference type="GO" id="GO:0016567">
    <property type="term" value="P:protein ubiquitination"/>
    <property type="evidence" value="ECO:0007669"/>
    <property type="project" value="TreeGrafter"/>
</dbReference>
<dbReference type="EMBL" id="VXIV02003250">
    <property type="protein sequence ID" value="KAF6019183.1"/>
    <property type="molecule type" value="Genomic_DNA"/>
</dbReference>
<keyword evidence="2" id="KW-0862">Zinc</keyword>
<dbReference type="PROSITE" id="PS50089">
    <property type="entry name" value="ZF_RING_2"/>
    <property type="match status" value="1"/>
</dbReference>
<dbReference type="GO" id="GO:0043022">
    <property type="term" value="F:ribosome binding"/>
    <property type="evidence" value="ECO:0007669"/>
    <property type="project" value="TreeGrafter"/>
</dbReference>
<reference evidence="6" key="1">
    <citation type="submission" date="2020-06" db="EMBL/GenBank/DDBJ databases">
        <title>Draft genome of Bugula neritina, a colonial animal packing powerful symbionts and potential medicines.</title>
        <authorList>
            <person name="Rayko M."/>
        </authorList>
    </citation>
    <scope>NUCLEOTIDE SEQUENCE [LARGE SCALE GENOMIC DNA]</scope>
    <source>
        <strain evidence="6">Kwan_BN1</strain>
    </source>
</reference>
<organism evidence="6 7">
    <name type="scientific">Bugula neritina</name>
    <name type="common">Brown bryozoan</name>
    <name type="synonym">Sertularia neritina</name>
    <dbReference type="NCBI Taxonomy" id="10212"/>
    <lineage>
        <taxon>Eukaryota</taxon>
        <taxon>Metazoa</taxon>
        <taxon>Spiralia</taxon>
        <taxon>Lophotrochozoa</taxon>
        <taxon>Bryozoa</taxon>
        <taxon>Gymnolaemata</taxon>
        <taxon>Cheilostomatida</taxon>
        <taxon>Flustrina</taxon>
        <taxon>Buguloidea</taxon>
        <taxon>Bugulidae</taxon>
        <taxon>Bugula</taxon>
    </lineage>
</organism>
<dbReference type="PANTHER" id="PTHR22938">
    <property type="entry name" value="ZINC FINGER PROTEIN 598"/>
    <property type="match status" value="1"/>
</dbReference>
<name>A0A7J7IZ41_BUGNE</name>
<dbReference type="AlphaFoldDB" id="A0A7J7IZ41"/>
<evidence type="ECO:0000256" key="4">
    <source>
        <dbReference type="SAM" id="MobiDB-lite"/>
    </source>
</evidence>
<evidence type="ECO:0000256" key="2">
    <source>
        <dbReference type="ARBA" id="ARBA00022833"/>
    </source>
</evidence>
<dbReference type="InterPro" id="IPR013087">
    <property type="entry name" value="Znf_C2H2_type"/>
</dbReference>
<dbReference type="GO" id="GO:0072344">
    <property type="term" value="P:rescue of stalled ribosome"/>
    <property type="evidence" value="ECO:0007669"/>
    <property type="project" value="InterPro"/>
</dbReference>
<protein>
    <recommendedName>
        <fullName evidence="5">RING-type domain-containing protein</fullName>
    </recommendedName>
</protein>
<feature type="domain" description="RING-type" evidence="5">
    <location>
        <begin position="17"/>
        <end position="57"/>
    </location>
</feature>
<keyword evidence="1 3" id="KW-0863">Zinc-finger</keyword>
<dbReference type="GO" id="GO:0008270">
    <property type="term" value="F:zinc ion binding"/>
    <property type="evidence" value="ECO:0007669"/>
    <property type="project" value="UniProtKB-KW"/>
</dbReference>
<sequence>MEIEIAFAAAEAIENTCPICQEIEVIHAISPCDHHICYKCSTRLRLLHQQFYCPICRAECPMVLFAHKIQQYSKYNQRRFINGRRLKAMFEDKKVKNSVDQLLAHQCSTCLAGSGEVVEFGNFKALQEHVRKTHQLFFCDICTANVKLFSSERKSYTRSDLALHKRKGDPDDTSFKGHPLCEFCDTRFLDTDELWRHLRKDHYFCHFCDADGSHIFLELDLKAHISQHHLKGVKRSQQRQVRTLGIEFNYGESRRGFAREQRKRPNRDERQALPSNSEPNVEAKKPQKPLDIAKSTQEEIDISRAVTASLQQPEPQTTVDMGSTQDFPMLGGDAVDRKANSNPATVTKKTAAQKAGGMVFVDDNEEFPGLSYGSVAQPPSTSLHVC</sequence>
<evidence type="ECO:0000259" key="5">
    <source>
        <dbReference type="PROSITE" id="PS50089"/>
    </source>
</evidence>
<dbReference type="InterPro" id="IPR001841">
    <property type="entry name" value="Znf_RING"/>
</dbReference>
<dbReference type="SMART" id="SM00355">
    <property type="entry name" value="ZnF_C2H2"/>
    <property type="match status" value="3"/>
</dbReference>
<proteinExistence type="predicted"/>
<dbReference type="PANTHER" id="PTHR22938:SF0">
    <property type="entry name" value="E3 UBIQUITIN-PROTEIN LIGASE ZNF598"/>
    <property type="match status" value="1"/>
</dbReference>
<dbReference type="InterPro" id="IPR044288">
    <property type="entry name" value="ZNF598/HEL2"/>
</dbReference>
<dbReference type="InterPro" id="IPR013083">
    <property type="entry name" value="Znf_RING/FYVE/PHD"/>
</dbReference>
<dbReference type="GO" id="GO:0061630">
    <property type="term" value="F:ubiquitin protein ligase activity"/>
    <property type="evidence" value="ECO:0007669"/>
    <property type="project" value="InterPro"/>
</dbReference>
<dbReference type="Pfam" id="PF25447">
    <property type="entry name" value="RING_ZNF598"/>
    <property type="match status" value="1"/>
</dbReference>
<dbReference type="Proteomes" id="UP000593567">
    <property type="component" value="Unassembled WGS sequence"/>
</dbReference>
<evidence type="ECO:0000256" key="3">
    <source>
        <dbReference type="PROSITE-ProRule" id="PRU00175"/>
    </source>
</evidence>
<dbReference type="OrthoDB" id="3838338at2759"/>
<dbReference type="SUPFAM" id="SSF57850">
    <property type="entry name" value="RING/U-box"/>
    <property type="match status" value="1"/>
</dbReference>
<feature type="region of interest" description="Disordered" evidence="4">
    <location>
        <begin position="255"/>
        <end position="291"/>
    </location>
</feature>
<accession>A0A7J7IZ41</accession>
<evidence type="ECO:0000256" key="1">
    <source>
        <dbReference type="ARBA" id="ARBA00022771"/>
    </source>
</evidence>
<keyword evidence="1 3" id="KW-0479">Metal-binding</keyword>
<comment type="caution">
    <text evidence="6">The sequence shown here is derived from an EMBL/GenBank/DDBJ whole genome shotgun (WGS) entry which is preliminary data.</text>
</comment>
<dbReference type="PROSITE" id="PS00028">
    <property type="entry name" value="ZINC_FINGER_C2H2_1"/>
    <property type="match status" value="1"/>
</dbReference>
<gene>
    <name evidence="6" type="ORF">EB796_022486</name>
</gene>
<keyword evidence="7" id="KW-1185">Reference proteome</keyword>
<evidence type="ECO:0000313" key="6">
    <source>
        <dbReference type="EMBL" id="KAF6019183.1"/>
    </source>
</evidence>